<protein>
    <submittedName>
        <fullName evidence="1">Uncharacterized protein</fullName>
    </submittedName>
</protein>
<proteinExistence type="predicted"/>
<reference evidence="1 2" key="1">
    <citation type="submission" date="2011-09" db="EMBL/GenBank/DDBJ databases">
        <title>The draft genome of Methanotorris formicicus Mc-S-70.</title>
        <authorList>
            <consortium name="US DOE Joint Genome Institute (JGI-PGF)"/>
            <person name="Lucas S."/>
            <person name="Han J."/>
            <person name="Lapidus A."/>
            <person name="Cheng J.-F."/>
            <person name="Goodwin L."/>
            <person name="Pitluck S."/>
            <person name="Peters L."/>
            <person name="Land M.L."/>
            <person name="Hauser L."/>
            <person name="Sieprawska-Lupa M."/>
            <person name="Takai K."/>
            <person name="Miyazaki J."/>
            <person name="Whitman W."/>
            <person name="Woyke T.J."/>
        </authorList>
    </citation>
    <scope>NUCLEOTIDE SEQUENCE [LARGE SCALE GENOMIC DNA]</scope>
    <source>
        <strain evidence="1 2">Mc-S-70</strain>
    </source>
</reference>
<sequence>MKNGYTGLHILEKFKVRRGISKNNKGAVFPWKVGIIGLCDYLDVMVKSDDLIQYIEFLKYYFEILDKYNKNLENHPEILLLNNLYKKYGKSLID</sequence>
<dbReference type="STRING" id="647171.MetfoDRAFT_0335"/>
<keyword evidence="2" id="KW-1185">Reference proteome</keyword>
<name>H1KX12_9EURY</name>
<organism evidence="1 2">
    <name type="scientific">Methanotorris formicicus Mc-S-70</name>
    <dbReference type="NCBI Taxonomy" id="647171"/>
    <lineage>
        <taxon>Archaea</taxon>
        <taxon>Methanobacteriati</taxon>
        <taxon>Methanobacteriota</taxon>
        <taxon>Methanomada group</taxon>
        <taxon>Methanococci</taxon>
        <taxon>Methanococcales</taxon>
        <taxon>Methanocaldococcaceae</taxon>
        <taxon>Methanotorris</taxon>
    </lineage>
</organism>
<comment type="caution">
    <text evidence="1">The sequence shown here is derived from an EMBL/GenBank/DDBJ whole genome shotgun (WGS) entry which is preliminary data.</text>
</comment>
<dbReference type="AlphaFoldDB" id="H1KX12"/>
<evidence type="ECO:0000313" key="1">
    <source>
        <dbReference type="EMBL" id="EHP88838.1"/>
    </source>
</evidence>
<accession>H1KX12</accession>
<dbReference type="EMBL" id="AGJL01000005">
    <property type="protein sequence ID" value="EHP88838.1"/>
    <property type="molecule type" value="Genomic_DNA"/>
</dbReference>
<dbReference type="Proteomes" id="UP000003706">
    <property type="component" value="Unassembled WGS sequence"/>
</dbReference>
<gene>
    <name evidence="1" type="ORF">MetfoDRAFT_0335</name>
</gene>
<evidence type="ECO:0000313" key="2">
    <source>
        <dbReference type="Proteomes" id="UP000003706"/>
    </source>
</evidence>
<dbReference type="RefSeq" id="WP_007043781.1">
    <property type="nucleotide sequence ID" value="NZ_AGJL01000005.1"/>
</dbReference>